<name>A0A8C5L7J0_JACJA</name>
<sequence>MSEEITYANLKFQDFDKKDNIQELDICGPKVPPAPSHLWNKTVLALSFLCLLLLIGLGVLGGMFYATLQAHMAELSRLQNAEEELQRNVSAQMLHNSNSSAEISKLSSSLQRLATSLCRELYKKEPEHKCKPCPKSSVWYKGSCYFQLSDAHAWQASERLCSAQNASLLTIEDKSTLEFIKSSNLYHVWLGLSPTYNYIDHVTIDEKIFSSKCNLSELYCGYVNGNYVSYSACSRKKSVMCLKTASEVKVMNMLMSNSLEGSM</sequence>
<evidence type="ECO:0000313" key="13">
    <source>
        <dbReference type="Proteomes" id="UP000694385"/>
    </source>
</evidence>
<keyword evidence="5 10" id="KW-1133">Transmembrane helix</keyword>
<dbReference type="SUPFAM" id="SSF56436">
    <property type="entry name" value="C-type lectin-like"/>
    <property type="match status" value="1"/>
</dbReference>
<accession>A0A8C5L7J0</accession>
<keyword evidence="3 10" id="KW-0812">Transmembrane</keyword>
<dbReference type="PANTHER" id="PTHR47647">
    <property type="entry name" value="C-TYPE LECTIN DOMAIN FAMILY 12 MEMBER B"/>
    <property type="match status" value="1"/>
</dbReference>
<evidence type="ECO:0000256" key="4">
    <source>
        <dbReference type="ARBA" id="ARBA00022968"/>
    </source>
</evidence>
<feature type="domain" description="C-type lectin" evidence="11">
    <location>
        <begin position="140"/>
        <end position="242"/>
    </location>
</feature>
<dbReference type="PROSITE" id="PS50041">
    <property type="entry name" value="C_TYPE_LECTIN_2"/>
    <property type="match status" value="1"/>
</dbReference>
<feature type="transmembrane region" description="Helical" evidence="10">
    <location>
        <begin position="43"/>
        <end position="68"/>
    </location>
</feature>
<comment type="subcellular location">
    <subcellularLocation>
        <location evidence="1">Cell membrane</location>
        <topology evidence="1">Single-pass type II membrane protein</topology>
    </subcellularLocation>
</comment>
<dbReference type="SMART" id="SM00034">
    <property type="entry name" value="CLECT"/>
    <property type="match status" value="1"/>
</dbReference>
<dbReference type="GO" id="GO:0005886">
    <property type="term" value="C:plasma membrane"/>
    <property type="evidence" value="ECO:0007669"/>
    <property type="project" value="UniProtKB-SubCell"/>
</dbReference>
<dbReference type="AlphaFoldDB" id="A0A8C5L7J0"/>
<dbReference type="Ensembl" id="ENSJJAT00000025454.1">
    <property type="protein sequence ID" value="ENSJJAP00000018921.1"/>
    <property type="gene ID" value="ENSJJAG00000020037.1"/>
</dbReference>
<gene>
    <name evidence="12" type="primary">Clec12a</name>
</gene>
<dbReference type="Gene3D" id="3.10.100.10">
    <property type="entry name" value="Mannose-Binding Protein A, subunit A"/>
    <property type="match status" value="1"/>
</dbReference>
<evidence type="ECO:0000313" key="12">
    <source>
        <dbReference type="Ensembl" id="ENSJJAP00000018921.1"/>
    </source>
</evidence>
<dbReference type="InterPro" id="IPR016186">
    <property type="entry name" value="C-type_lectin-like/link_sf"/>
</dbReference>
<evidence type="ECO:0000256" key="6">
    <source>
        <dbReference type="ARBA" id="ARBA00023136"/>
    </source>
</evidence>
<keyword evidence="6 10" id="KW-0472">Membrane</keyword>
<keyword evidence="7" id="KW-1015">Disulfide bond</keyword>
<keyword evidence="2" id="KW-1003">Cell membrane</keyword>
<reference evidence="12" key="1">
    <citation type="submission" date="2025-08" db="UniProtKB">
        <authorList>
            <consortium name="Ensembl"/>
        </authorList>
    </citation>
    <scope>IDENTIFICATION</scope>
</reference>
<evidence type="ECO:0000256" key="5">
    <source>
        <dbReference type="ARBA" id="ARBA00022989"/>
    </source>
</evidence>
<evidence type="ECO:0000256" key="3">
    <source>
        <dbReference type="ARBA" id="ARBA00022692"/>
    </source>
</evidence>
<proteinExistence type="predicted"/>
<evidence type="ECO:0000256" key="8">
    <source>
        <dbReference type="ARBA" id="ARBA00023170"/>
    </source>
</evidence>
<evidence type="ECO:0000256" key="9">
    <source>
        <dbReference type="ARBA" id="ARBA00023180"/>
    </source>
</evidence>
<dbReference type="InterPro" id="IPR042916">
    <property type="entry name" value="CLEC12A/B"/>
</dbReference>
<protein>
    <submittedName>
        <fullName evidence="12">C-type lectin domain family 12, member a</fullName>
    </submittedName>
</protein>
<dbReference type="GO" id="GO:0030545">
    <property type="term" value="F:signaling receptor regulator activity"/>
    <property type="evidence" value="ECO:0007669"/>
    <property type="project" value="InterPro"/>
</dbReference>
<dbReference type="OMA" id="TWMWHED"/>
<evidence type="ECO:0000256" key="2">
    <source>
        <dbReference type="ARBA" id="ARBA00022475"/>
    </source>
</evidence>
<dbReference type="Pfam" id="PF00059">
    <property type="entry name" value="Lectin_C"/>
    <property type="match status" value="1"/>
</dbReference>
<evidence type="ECO:0000259" key="11">
    <source>
        <dbReference type="PROSITE" id="PS50041"/>
    </source>
</evidence>
<dbReference type="PANTHER" id="PTHR47647:SF2">
    <property type="entry name" value="C-TYPE LECTIN DOMAIN FAMILY 12 MEMBER A"/>
    <property type="match status" value="1"/>
</dbReference>
<evidence type="ECO:0000256" key="10">
    <source>
        <dbReference type="SAM" id="Phobius"/>
    </source>
</evidence>
<evidence type="ECO:0000256" key="7">
    <source>
        <dbReference type="ARBA" id="ARBA00023157"/>
    </source>
</evidence>
<keyword evidence="8" id="KW-0675">Receptor</keyword>
<keyword evidence="4" id="KW-0735">Signal-anchor</keyword>
<dbReference type="GeneTree" id="ENSGT00940000162719"/>
<dbReference type="InterPro" id="IPR016187">
    <property type="entry name" value="CTDL_fold"/>
</dbReference>
<organism evidence="12 13">
    <name type="scientific">Jaculus jaculus</name>
    <name type="common">Lesser Egyptian jerboa</name>
    <dbReference type="NCBI Taxonomy" id="51337"/>
    <lineage>
        <taxon>Eukaryota</taxon>
        <taxon>Metazoa</taxon>
        <taxon>Chordata</taxon>
        <taxon>Craniata</taxon>
        <taxon>Vertebrata</taxon>
        <taxon>Euteleostomi</taxon>
        <taxon>Mammalia</taxon>
        <taxon>Eutheria</taxon>
        <taxon>Euarchontoglires</taxon>
        <taxon>Glires</taxon>
        <taxon>Rodentia</taxon>
        <taxon>Myomorpha</taxon>
        <taxon>Dipodoidea</taxon>
        <taxon>Dipodidae</taxon>
        <taxon>Dipodinae</taxon>
        <taxon>Jaculus</taxon>
    </lineage>
</organism>
<keyword evidence="13" id="KW-1185">Reference proteome</keyword>
<reference evidence="12" key="2">
    <citation type="submission" date="2025-09" db="UniProtKB">
        <authorList>
            <consortium name="Ensembl"/>
        </authorList>
    </citation>
    <scope>IDENTIFICATION</scope>
</reference>
<dbReference type="Proteomes" id="UP000694385">
    <property type="component" value="Unassembled WGS sequence"/>
</dbReference>
<evidence type="ECO:0000256" key="1">
    <source>
        <dbReference type="ARBA" id="ARBA00004401"/>
    </source>
</evidence>
<keyword evidence="9" id="KW-0325">Glycoprotein</keyword>
<dbReference type="InterPro" id="IPR001304">
    <property type="entry name" value="C-type_lectin-like"/>
</dbReference>